<protein>
    <submittedName>
        <fullName evidence="1">Uncharacterized protein</fullName>
    </submittedName>
</protein>
<organism evidence="1 2">
    <name type="scientific">Caenorhabditis angaria</name>
    <dbReference type="NCBI Taxonomy" id="860376"/>
    <lineage>
        <taxon>Eukaryota</taxon>
        <taxon>Metazoa</taxon>
        <taxon>Ecdysozoa</taxon>
        <taxon>Nematoda</taxon>
        <taxon>Chromadorea</taxon>
        <taxon>Rhabditida</taxon>
        <taxon>Rhabditina</taxon>
        <taxon>Rhabditomorpha</taxon>
        <taxon>Rhabditoidea</taxon>
        <taxon>Rhabditidae</taxon>
        <taxon>Peloderinae</taxon>
        <taxon>Caenorhabditis</taxon>
    </lineage>
</organism>
<reference evidence="1" key="1">
    <citation type="submission" date="2022-11" db="EMBL/GenBank/DDBJ databases">
        <authorList>
            <person name="Kikuchi T."/>
        </authorList>
    </citation>
    <scope>NUCLEOTIDE SEQUENCE</scope>
    <source>
        <strain evidence="1">PS1010</strain>
    </source>
</reference>
<dbReference type="EMBL" id="CANHGI010000003">
    <property type="protein sequence ID" value="CAI5446202.1"/>
    <property type="molecule type" value="Genomic_DNA"/>
</dbReference>
<sequence>MSFFEVFAPVSYRIHPKHSTNPIPSSSRSLARKNRSSISQLAGKVGSGSWLVLEWRVRSISSKKSPSPNLTHLCQFGRCQRHSIRLHPPQKHRQEVHHNLRTQITGLIYGTSPSNNPKVKEIRCIVLVTNNWCHKLEIINKFICQHNCQILNCCGISSRKMRRIMPRFPSKIWLQHFDCIVLSTLSSTKLPEIFSLEIERLRTIHQEKHHSEEIANIHRNGIDFETN</sequence>
<proteinExistence type="predicted"/>
<comment type="caution">
    <text evidence="1">The sequence shown here is derived from an EMBL/GenBank/DDBJ whole genome shotgun (WGS) entry which is preliminary data.</text>
</comment>
<keyword evidence="2" id="KW-1185">Reference proteome</keyword>
<dbReference type="Gene3D" id="3.40.140.10">
    <property type="entry name" value="Cytidine Deaminase, domain 2"/>
    <property type="match status" value="1"/>
</dbReference>
<evidence type="ECO:0000313" key="1">
    <source>
        <dbReference type="EMBL" id="CAI5446202.1"/>
    </source>
</evidence>
<dbReference type="AlphaFoldDB" id="A0A9P1IMY8"/>
<name>A0A9P1IMY8_9PELO</name>
<dbReference type="OrthoDB" id="1666395at2759"/>
<gene>
    <name evidence="1" type="ORF">CAMP_LOCUS8839</name>
</gene>
<evidence type="ECO:0000313" key="2">
    <source>
        <dbReference type="Proteomes" id="UP001152747"/>
    </source>
</evidence>
<dbReference type="Proteomes" id="UP001152747">
    <property type="component" value="Unassembled WGS sequence"/>
</dbReference>
<accession>A0A9P1IMY8</accession>